<reference evidence="2 3" key="1">
    <citation type="submission" date="2015-05" db="EMBL/GenBank/DDBJ databases">
        <title>Photobacterium galathea sp. nov.</title>
        <authorList>
            <person name="Machado H."/>
            <person name="Gram L."/>
        </authorList>
    </citation>
    <scope>NUCLEOTIDE SEQUENCE [LARGE SCALE GENOMIC DNA]</scope>
    <source>
        <strain evidence="2 3">CGMCC 1.12159</strain>
    </source>
</reference>
<proteinExistence type="predicted"/>
<evidence type="ECO:0000256" key="1">
    <source>
        <dbReference type="SAM" id="Coils"/>
    </source>
</evidence>
<sequence>MDIAIIIIAIIFGYEVIRRLLSHREAMHALEMKKVASEKASDKHQELQQEISSLQERVAVLEKIVVDKSYQVKKEIESLYD</sequence>
<comment type="caution">
    <text evidence="2">The sequence shown here is derived from an EMBL/GenBank/DDBJ whole genome shotgun (WGS) entry which is preliminary data.</text>
</comment>
<feature type="coiled-coil region" evidence="1">
    <location>
        <begin position="30"/>
        <end position="64"/>
    </location>
</feature>
<dbReference type="PATRIC" id="fig|1195763.3.peg.1180"/>
<keyword evidence="3" id="KW-1185">Reference proteome</keyword>
<dbReference type="RefSeq" id="WP_047877885.1">
    <property type="nucleotide sequence ID" value="NZ_LDOT01000006.1"/>
</dbReference>
<keyword evidence="1" id="KW-0175">Coiled coil</keyword>
<protein>
    <recommendedName>
        <fullName evidence="4">Nitrite reductase</fullName>
    </recommendedName>
</protein>
<dbReference type="Proteomes" id="UP000036097">
    <property type="component" value="Unassembled WGS sequence"/>
</dbReference>
<name>A0A0J1H5G6_9GAMM</name>
<evidence type="ECO:0000313" key="3">
    <source>
        <dbReference type="Proteomes" id="UP000036097"/>
    </source>
</evidence>
<dbReference type="EMBL" id="LDOT01000006">
    <property type="protein sequence ID" value="KLV07034.1"/>
    <property type="molecule type" value="Genomic_DNA"/>
</dbReference>
<gene>
    <name evidence="2" type="ORF">ABT56_05575</name>
</gene>
<organism evidence="2 3">
    <name type="scientific">Photobacterium aquae</name>
    <dbReference type="NCBI Taxonomy" id="1195763"/>
    <lineage>
        <taxon>Bacteria</taxon>
        <taxon>Pseudomonadati</taxon>
        <taxon>Pseudomonadota</taxon>
        <taxon>Gammaproteobacteria</taxon>
        <taxon>Vibrionales</taxon>
        <taxon>Vibrionaceae</taxon>
        <taxon>Photobacterium</taxon>
    </lineage>
</organism>
<dbReference type="AlphaFoldDB" id="A0A0J1H5G6"/>
<accession>A0A0J1H5G6</accession>
<evidence type="ECO:0000313" key="2">
    <source>
        <dbReference type="EMBL" id="KLV07034.1"/>
    </source>
</evidence>
<evidence type="ECO:0008006" key="4">
    <source>
        <dbReference type="Google" id="ProtNLM"/>
    </source>
</evidence>
<dbReference type="OrthoDB" id="5772882at2"/>